<dbReference type="Proteomes" id="UP000637578">
    <property type="component" value="Unassembled WGS sequence"/>
</dbReference>
<proteinExistence type="predicted"/>
<name>A0A8J3CJ99_9PSEU</name>
<dbReference type="EMBL" id="BMMK01000035">
    <property type="protein sequence ID" value="GGM75622.1"/>
    <property type="molecule type" value="Genomic_DNA"/>
</dbReference>
<reference evidence="3" key="2">
    <citation type="submission" date="2020-09" db="EMBL/GenBank/DDBJ databases">
        <authorList>
            <person name="Sun Q."/>
            <person name="Zhou Y."/>
        </authorList>
    </citation>
    <scope>NUCLEOTIDE SEQUENCE</scope>
    <source>
        <strain evidence="3">CGMCC 4.5737</strain>
    </source>
</reference>
<dbReference type="Pfam" id="PF00934">
    <property type="entry name" value="PE"/>
    <property type="match status" value="1"/>
</dbReference>
<gene>
    <name evidence="3" type="ORF">GCM10012275_52900</name>
</gene>
<protein>
    <recommendedName>
        <fullName evidence="2">PE domain-containing protein</fullName>
    </recommendedName>
</protein>
<accession>A0A8J3CJ99</accession>
<organism evidence="3 4">
    <name type="scientific">Longimycelium tulufanense</name>
    <dbReference type="NCBI Taxonomy" id="907463"/>
    <lineage>
        <taxon>Bacteria</taxon>
        <taxon>Bacillati</taxon>
        <taxon>Actinomycetota</taxon>
        <taxon>Actinomycetes</taxon>
        <taxon>Pseudonocardiales</taxon>
        <taxon>Pseudonocardiaceae</taxon>
        <taxon>Longimycelium</taxon>
    </lineage>
</organism>
<feature type="region of interest" description="Disordered" evidence="1">
    <location>
        <begin position="1"/>
        <end position="22"/>
    </location>
</feature>
<evidence type="ECO:0000313" key="3">
    <source>
        <dbReference type="EMBL" id="GGM75622.1"/>
    </source>
</evidence>
<evidence type="ECO:0000313" key="4">
    <source>
        <dbReference type="Proteomes" id="UP000637578"/>
    </source>
</evidence>
<reference evidence="3" key="1">
    <citation type="journal article" date="2014" name="Int. J. Syst. Evol. Microbiol.">
        <title>Complete genome sequence of Corynebacterium casei LMG S-19264T (=DSM 44701T), isolated from a smear-ripened cheese.</title>
        <authorList>
            <consortium name="US DOE Joint Genome Institute (JGI-PGF)"/>
            <person name="Walter F."/>
            <person name="Albersmeier A."/>
            <person name="Kalinowski J."/>
            <person name="Ruckert C."/>
        </authorList>
    </citation>
    <scope>NUCLEOTIDE SEQUENCE</scope>
    <source>
        <strain evidence="3">CGMCC 4.5737</strain>
    </source>
</reference>
<feature type="domain" description="PE" evidence="2">
    <location>
        <begin position="24"/>
        <end position="113"/>
    </location>
</feature>
<dbReference type="AlphaFoldDB" id="A0A8J3CJ99"/>
<keyword evidence="4" id="KW-1185">Reference proteome</keyword>
<comment type="caution">
    <text evidence="3">The sequence shown here is derived from an EMBL/GenBank/DDBJ whole genome shotgun (WGS) entry which is preliminary data.</text>
</comment>
<evidence type="ECO:0000256" key="1">
    <source>
        <dbReference type="SAM" id="MobiDB-lite"/>
    </source>
</evidence>
<evidence type="ECO:0000259" key="2">
    <source>
        <dbReference type="Pfam" id="PF00934"/>
    </source>
</evidence>
<dbReference type="InterPro" id="IPR000084">
    <property type="entry name" value="PE-PGRS_N"/>
</dbReference>
<dbReference type="RefSeq" id="WP_189061137.1">
    <property type="nucleotide sequence ID" value="NZ_BMMK01000035.1"/>
</dbReference>
<dbReference type="Gene3D" id="1.10.287.850">
    <property type="entry name" value="HP0062-like domain"/>
    <property type="match status" value="1"/>
</dbReference>
<sequence>MPFVAAGPGAAGALPDGGGGTAKLKVQPDRVLDLKRELEDVRDEVRTFLRNEAEGLWVRPQGADPVSLDAAKTINENAQTAVEVAWAYVERLTNVIDALDHAAKTYGLVEDTNTTNLQQRS</sequence>
<feature type="compositionally biased region" description="Low complexity" evidence="1">
    <location>
        <begin position="1"/>
        <end position="14"/>
    </location>
</feature>